<keyword evidence="1" id="KW-0732">Signal</keyword>
<dbReference type="EMBL" id="JAQJAN010000009">
    <property type="protein sequence ID" value="KAJ5720141.1"/>
    <property type="molecule type" value="Genomic_DNA"/>
</dbReference>
<gene>
    <name evidence="2" type="ORF">N7493_007019</name>
</gene>
<comment type="caution">
    <text evidence="2">The sequence shown here is derived from an EMBL/GenBank/DDBJ whole genome shotgun (WGS) entry which is preliminary data.</text>
</comment>
<feature type="signal peptide" evidence="1">
    <location>
        <begin position="1"/>
        <end position="18"/>
    </location>
</feature>
<evidence type="ECO:0000313" key="2">
    <source>
        <dbReference type="EMBL" id="KAJ5720141.1"/>
    </source>
</evidence>
<dbReference type="AlphaFoldDB" id="A0AAD6HJT4"/>
<evidence type="ECO:0000313" key="3">
    <source>
        <dbReference type="Proteomes" id="UP001215712"/>
    </source>
</evidence>
<reference evidence="2" key="2">
    <citation type="submission" date="2023-01" db="EMBL/GenBank/DDBJ databases">
        <authorList>
            <person name="Petersen C."/>
        </authorList>
    </citation>
    <scope>NUCLEOTIDE SEQUENCE</scope>
    <source>
        <strain evidence="2">IBT 17514</strain>
    </source>
</reference>
<sequence>MCKFWPLAVAALSGTAIALPVGDDAGSLLEPRDFCLLEVIIVDLLMLDSKADAFCTSVLGIQTSTKTVTVTSTPPTTTATATAFTTATETTTTTQTLTSIVSDLFTATEVDFVTVPVTQTTEITETVSTTVTVDETDTATVTDVLSVTVTDTVPYTVTTVVTATSTDIIYDRRDLNQKRAIATPSCLAAKNDAFITDVCECLHLTTPTMTTTTTLVEPSPVITTTKTLPVTITETDSASVTSFITTDITNTNTVTSTILTTIVESSFFTDVEYSSTTLDFTAYVTVDATVTETATATSDVVVSVTTQAVVTSTHTCTTLTIEKFVIADTDQTTTAEANLYSGSDIDINTNGLFGPFTNPYPSTDSWYGVTPSVSMIFTCDSEQRVFISYKNAGAFNIVPGAVSLSIDTSSIISAPPTDDATVQIYAVVWGKGLITDTSVYDTLYEYSVNGDEFEWSNDFFGTDTWVDMKKTGAIYYLDASGDLQVLLGRESTYSTF</sequence>
<dbReference type="Proteomes" id="UP001215712">
    <property type="component" value="Unassembled WGS sequence"/>
</dbReference>
<protein>
    <submittedName>
        <fullName evidence="2">Uncharacterized protein</fullName>
    </submittedName>
</protein>
<feature type="chain" id="PRO_5042275304" evidence="1">
    <location>
        <begin position="19"/>
        <end position="496"/>
    </location>
</feature>
<reference evidence="2" key="1">
    <citation type="journal article" date="2023" name="IMA Fungus">
        <title>Comparative genomic study of the Penicillium genus elucidates a diverse pangenome and 15 lateral gene transfer events.</title>
        <authorList>
            <person name="Petersen C."/>
            <person name="Sorensen T."/>
            <person name="Nielsen M.R."/>
            <person name="Sondergaard T.E."/>
            <person name="Sorensen J.L."/>
            <person name="Fitzpatrick D.A."/>
            <person name="Frisvad J.C."/>
            <person name="Nielsen K.L."/>
        </authorList>
    </citation>
    <scope>NUCLEOTIDE SEQUENCE</scope>
    <source>
        <strain evidence="2">IBT 17514</strain>
    </source>
</reference>
<organism evidence="2 3">
    <name type="scientific">Penicillium malachiteum</name>
    <dbReference type="NCBI Taxonomy" id="1324776"/>
    <lineage>
        <taxon>Eukaryota</taxon>
        <taxon>Fungi</taxon>
        <taxon>Dikarya</taxon>
        <taxon>Ascomycota</taxon>
        <taxon>Pezizomycotina</taxon>
        <taxon>Eurotiomycetes</taxon>
        <taxon>Eurotiomycetidae</taxon>
        <taxon>Eurotiales</taxon>
        <taxon>Aspergillaceae</taxon>
        <taxon>Penicillium</taxon>
    </lineage>
</organism>
<name>A0AAD6HJT4_9EURO</name>
<evidence type="ECO:0000256" key="1">
    <source>
        <dbReference type="SAM" id="SignalP"/>
    </source>
</evidence>
<keyword evidence="3" id="KW-1185">Reference proteome</keyword>
<proteinExistence type="predicted"/>
<accession>A0AAD6HJT4</accession>